<name>A0A640KFU7_LEITA</name>
<protein>
    <submittedName>
        <fullName evidence="2">Uncharacterized protein</fullName>
    </submittedName>
</protein>
<feature type="region of interest" description="Disordered" evidence="1">
    <location>
        <begin position="76"/>
        <end position="98"/>
    </location>
</feature>
<sequence>MCDDDCGEAQPLAPQVMEDTVVEAIEDAAHTSRQHVSGSPSEATAESALTFSPPMQEPTPVPTPAARLFTSRLTPNASPLITGTRPARWPSSSPPRSCGSPIVTFAPSTRFDQCRQRTNVAMRRSDDVMHCALQAPFRELPLSSTWASSGQMTDSALRSIGLRQSRIFPRSPPTPSPRQLPLFTLSEGLRDFVADDLSDTASSADSACSTNSSSTTLLGDDIPVVRPRTPPSLALGLSLPSVALLAPSDCTHVTFPSRRDAIDPSAPATVGAVANTTPPSLASRNDVSFALLEPGKLAPRTASYFAETVGSTSEQGHVGHAKKERPGASLAQCRKRVPAARLMIKPCQTSVKTPPPPLIEGFLLSSTPEATPSVAPLLLTPSPLMNSAELANSRIVPRGPDTLSKQLHTASHDEASSRNRVELLVNAVAEETVLWQEKSLTASIRAPSQWSGEEIHESPIITTGAPVDKAAAVTSTTRTAGAFCDRNHRAGTIDVQPSKATTPPHTLFSAASSSDSGVATDRRRRAVGSSGTSSAGTEKVGEDGTAVTMPPPLHPPPHPAELWSPHDEGRCAEDFAADVETVWVQPPGRLPTPSKLCLFQNPLRCSTNLATCSLAMASAAGRFVCSSNGSHAGRGSGAHGGLSQPPLSIDTASNDLRSGCEVPAAISVAVTDDIACVVAHHADRSMVGDAGSPDTTSLAKQPIHSGSDSSRSSSHNNSCNCEVGAGAGALCLASAHKGNAARGSPLPLASPPTPPRSVLAAGYASLLRLSGDQGSSHHLRCSQRHLPRHLLTSLTNDSTIAATSRPPPWSSSSVREQSGGLGASLSSLPTESISAPRRSANASLSGTHLQHASPMFCSSPKASTTTIPTAHPYFSGTERSRSPVCTTRSGTGPVLFSSLPPLHQNAPYGDSAPISPKGAGLADE</sequence>
<feature type="region of interest" description="Disordered" evidence="1">
    <location>
        <begin position="799"/>
        <end position="847"/>
    </location>
</feature>
<feature type="region of interest" description="Disordered" evidence="1">
    <location>
        <begin position="396"/>
        <end position="417"/>
    </location>
</feature>
<feature type="compositionally biased region" description="Low complexity" evidence="1">
    <location>
        <begin position="85"/>
        <end position="98"/>
    </location>
</feature>
<feature type="compositionally biased region" description="Low complexity" evidence="1">
    <location>
        <begin position="527"/>
        <end position="537"/>
    </location>
</feature>
<gene>
    <name evidence="2" type="ORF">LtaPh_2110000</name>
</gene>
<keyword evidence="3" id="KW-1185">Reference proteome</keyword>
<feature type="region of interest" description="Disordered" evidence="1">
    <location>
        <begin position="868"/>
        <end position="924"/>
    </location>
</feature>
<comment type="caution">
    <text evidence="2">The sequence shown here is derived from an EMBL/GenBank/DDBJ whole genome shotgun (WGS) entry which is preliminary data.</text>
</comment>
<proteinExistence type="predicted"/>
<dbReference type="Proteomes" id="UP000419144">
    <property type="component" value="Unassembled WGS sequence"/>
</dbReference>
<feature type="compositionally biased region" description="Polar residues" evidence="1">
    <location>
        <begin position="34"/>
        <end position="50"/>
    </location>
</feature>
<feature type="compositionally biased region" description="Low complexity" evidence="1">
    <location>
        <begin position="201"/>
        <end position="218"/>
    </location>
</feature>
<dbReference type="OrthoDB" id="267481at2759"/>
<evidence type="ECO:0000256" key="1">
    <source>
        <dbReference type="SAM" id="MobiDB-lite"/>
    </source>
</evidence>
<feature type="compositionally biased region" description="Low complexity" evidence="1">
    <location>
        <begin position="705"/>
        <end position="718"/>
    </location>
</feature>
<feature type="region of interest" description="Disordered" evidence="1">
    <location>
        <begin position="685"/>
        <end position="718"/>
    </location>
</feature>
<reference evidence="2" key="1">
    <citation type="submission" date="2019-11" db="EMBL/GenBank/DDBJ databases">
        <title>Leishmania tarentolae CDS.</title>
        <authorList>
            <person name="Goto Y."/>
            <person name="Yamagishi J."/>
        </authorList>
    </citation>
    <scope>NUCLEOTIDE SEQUENCE [LARGE SCALE GENOMIC DNA]</scope>
    <source>
        <strain evidence="2">Parrot Tar II</strain>
    </source>
</reference>
<feature type="compositionally biased region" description="Polar residues" evidence="1">
    <location>
        <begin position="498"/>
        <end position="517"/>
    </location>
</feature>
<accession>A0A640KFU7</accession>
<dbReference type="VEuPathDB" id="TriTrypDB:LtaPh_2110000"/>
<evidence type="ECO:0000313" key="2">
    <source>
        <dbReference type="EMBL" id="GET88332.1"/>
    </source>
</evidence>
<dbReference type="EMBL" id="BLBS01000026">
    <property type="protein sequence ID" value="GET88332.1"/>
    <property type="molecule type" value="Genomic_DNA"/>
</dbReference>
<feature type="region of interest" description="Disordered" evidence="1">
    <location>
        <begin position="30"/>
        <end position="62"/>
    </location>
</feature>
<feature type="region of interest" description="Disordered" evidence="1">
    <location>
        <begin position="201"/>
        <end position="224"/>
    </location>
</feature>
<dbReference type="AlphaFoldDB" id="A0A640KFU7"/>
<organism evidence="2 3">
    <name type="scientific">Leishmania tarentolae</name>
    <name type="common">Sauroleishmania tarentolae</name>
    <dbReference type="NCBI Taxonomy" id="5689"/>
    <lineage>
        <taxon>Eukaryota</taxon>
        <taxon>Discoba</taxon>
        <taxon>Euglenozoa</taxon>
        <taxon>Kinetoplastea</taxon>
        <taxon>Metakinetoplastina</taxon>
        <taxon>Trypanosomatida</taxon>
        <taxon>Trypanosomatidae</taxon>
        <taxon>Leishmaniinae</taxon>
        <taxon>Leishmania</taxon>
        <taxon>lizard Leishmania</taxon>
    </lineage>
</organism>
<feature type="compositionally biased region" description="Pro residues" evidence="1">
    <location>
        <begin position="549"/>
        <end position="558"/>
    </location>
</feature>
<feature type="region of interest" description="Disordered" evidence="1">
    <location>
        <begin position="494"/>
        <end position="558"/>
    </location>
</feature>
<evidence type="ECO:0000313" key="3">
    <source>
        <dbReference type="Proteomes" id="UP000419144"/>
    </source>
</evidence>